<name>A0ABN6YQ32_9MICO</name>
<keyword evidence="2" id="KW-0406">Ion transport</keyword>
<dbReference type="SUPFAM" id="SSF47336">
    <property type="entry name" value="ACP-like"/>
    <property type="match status" value="1"/>
</dbReference>
<feature type="domain" description="Polyketide synthase-like phosphopantetheine-binding" evidence="6">
    <location>
        <begin position="502"/>
        <end position="554"/>
    </location>
</feature>
<accession>A0ABN6YQ32</accession>
<dbReference type="Pfam" id="PF00550">
    <property type="entry name" value="PP-binding"/>
    <property type="match status" value="1"/>
</dbReference>
<dbReference type="PANTHER" id="PTHR30006">
    <property type="entry name" value="THIAMINE-BINDING PERIPLASMIC PROTEIN-RELATED"/>
    <property type="match status" value="1"/>
</dbReference>
<gene>
    <name evidence="7" type="ORF">GCM10025872_31810</name>
</gene>
<dbReference type="SMART" id="SM00823">
    <property type="entry name" value="PKS_PP"/>
    <property type="match status" value="1"/>
</dbReference>
<evidence type="ECO:0000256" key="5">
    <source>
        <dbReference type="SAM" id="Phobius"/>
    </source>
</evidence>
<dbReference type="Pfam" id="PF00501">
    <property type="entry name" value="AMP-binding"/>
    <property type="match status" value="1"/>
</dbReference>
<dbReference type="InterPro" id="IPR036736">
    <property type="entry name" value="ACP-like_sf"/>
</dbReference>
<feature type="transmembrane region" description="Helical" evidence="5">
    <location>
        <begin position="736"/>
        <end position="754"/>
    </location>
</feature>
<evidence type="ECO:0000259" key="6">
    <source>
        <dbReference type="SMART" id="SM00823"/>
    </source>
</evidence>
<dbReference type="EMBL" id="AP027735">
    <property type="protein sequence ID" value="BDZ59524.1"/>
    <property type="molecule type" value="Genomic_DNA"/>
</dbReference>
<keyword evidence="1" id="KW-0596">Phosphopantetheine</keyword>
<keyword evidence="5" id="KW-1133">Transmembrane helix</keyword>
<keyword evidence="3" id="KW-0597">Phosphoprotein</keyword>
<dbReference type="SUPFAM" id="SSF56801">
    <property type="entry name" value="Acetyl-CoA synthetase-like"/>
    <property type="match status" value="1"/>
</dbReference>
<feature type="transmembrane region" description="Helical" evidence="5">
    <location>
        <begin position="678"/>
        <end position="697"/>
    </location>
</feature>
<dbReference type="Gene3D" id="3.40.190.10">
    <property type="entry name" value="Periplasmic binding protein-like II"/>
    <property type="match status" value="2"/>
</dbReference>
<keyword evidence="2" id="KW-0410">Iron transport</keyword>
<keyword evidence="5" id="KW-0812">Transmembrane</keyword>
<protein>
    <recommendedName>
        <fullName evidence="6">Polyketide synthase-like phosphopantetheine-binding domain-containing protein</fullName>
    </recommendedName>
</protein>
<proteinExistence type="predicted"/>
<dbReference type="InterPro" id="IPR009081">
    <property type="entry name" value="PP-bd_ACP"/>
</dbReference>
<feature type="transmembrane region" description="Helical" evidence="5">
    <location>
        <begin position="709"/>
        <end position="730"/>
    </location>
</feature>
<organism evidence="7">
    <name type="scientific">Barrientosiimonas endolithica</name>
    <dbReference type="NCBI Taxonomy" id="1535208"/>
    <lineage>
        <taxon>Bacteria</taxon>
        <taxon>Bacillati</taxon>
        <taxon>Actinomycetota</taxon>
        <taxon>Actinomycetes</taxon>
        <taxon>Micrococcales</taxon>
        <taxon>Dermacoccaceae</taxon>
        <taxon>Barrientosiimonas</taxon>
    </lineage>
</organism>
<dbReference type="Pfam" id="PF13343">
    <property type="entry name" value="SBP_bac_6"/>
    <property type="match status" value="1"/>
</dbReference>
<sequence>MTGTLLPSPRAAATSVLAGATAVGDAPALVVGDRAVTHAQLRELVDRAAARLPDAADGRCLVQVFPRPDLDALVAYLATLHAGHVALVAAPGPAAAPILTRYRPDLAFLGDTVEVLGEEPWTGPRHLLHPDLALLLSTSGSTGSPKLVRLSHDNLRANADAIAQALSLTAADRAITSLPLTYCYGLSVLHSHLRAGASVVLHDGSVHEPGFWDAVDRHGVTTLAVVPHSARLALAGGLADPHPSLRLVTQAGGRLEPGAVLDLADLGARRGWDLAVMYGQTEATARIAVLPPAEVATAPDAVGRAVPGTGVRLDRSVPQATGGVGELVVTGPGVMLGYAEHPDDLAVGRMQHELRTGDLATVDADGLVRIVGRRSGFVKVMGHRIDVAQVENALQATGFETCVTGGDAQLRVLVEPPTVGGDRSSAARGRHDAAATARRFRALVAELTGLGPAAVAVAVAPLARRDNGKVDRPGCDALVRAALETEGADPAPERPGDGPPLEVQVAGTVARVLGLDPESVDTARSFVELGGDSLSHVQAATRLAELLGELPRDWHHRPLRDLTAGGDEQGRTPLETSVVLRAVAALIILGTHADLFWIVGGAHVLLVVAGYNAGRFSLSRVDPVRRALASARTGLGILVPAAVVALVGLVTTGRYGWANVGAVNWIAGDVTYGSRNELWFVDALLASVAIMVAALSLPPVSRAYARDPWRVSIAVAAIALVPRFVILAVADGTIRGIAPTVFWLFATGVALAHAGTARRRRITLALATIGIVTFFDDPIRNATVLAGIVLLALVPAVRLPRRLASVAGTVGAASLYLYLVQFQVFDLVPDVGGRLPSAALRVAAALVVGCLVWRLADPLVRRLQQLIPLPVERNHRASSHPPVRPAGRGRHLPLLAACGGEEEFAADPNALIIYSSQHKEVTESWAKAFSAKTGIKTQIRRGQDSSMGQQIVEEGAASPADVFLTENSPAMTVVERAKLLAPVEAGTLSSIDPKLVPTSKDWTAIAARSTVLVYNPSKLPAGQLPKSLMDLQQPAWKDRWGAASGGADFQAIVAGMLAQKGEPATAAWLKGLKTNSKTYQNNIATMKAVNAGEVPAGVIFHYYWYRDQAGDKAGTKNTKLHYFKNQDPGAFVSLSAGGVLKSSKKAKQAQQFLQYVLSPEGQKVLVDSGSMEYAVGKGATSAPALPALGTLQAPPVDPFTLNSDRVSKLMTDAGIL</sequence>
<evidence type="ECO:0000256" key="4">
    <source>
        <dbReference type="ARBA" id="ARBA00022729"/>
    </source>
</evidence>
<dbReference type="InterPro" id="IPR042099">
    <property type="entry name" value="ANL_N_sf"/>
</dbReference>
<evidence type="ECO:0000256" key="2">
    <source>
        <dbReference type="ARBA" id="ARBA00022496"/>
    </source>
</evidence>
<keyword evidence="5" id="KW-0472">Membrane</keyword>
<dbReference type="PANTHER" id="PTHR30006:SF15">
    <property type="entry name" value="IRON-UTILIZATION PERIPLASMIC PROTEIN"/>
    <property type="match status" value="1"/>
</dbReference>
<feature type="transmembrane region" description="Helical" evidence="5">
    <location>
        <begin position="595"/>
        <end position="614"/>
    </location>
</feature>
<reference evidence="7" key="1">
    <citation type="journal article" date="2014" name="Int. J. Syst. Evol. Microbiol.">
        <title>Complete genome of a new Firmicutes species belonging to the dominant human colonic microbiota ('Ruminococcus bicirculans') reveals two chromosomes and a selective capacity to utilize plant glucans.</title>
        <authorList>
            <consortium name="NISC Comparative Sequencing Program"/>
            <person name="Wegmann U."/>
            <person name="Louis P."/>
            <person name="Goesmann A."/>
            <person name="Henrissat B."/>
            <person name="Duncan S.H."/>
            <person name="Flint H.J."/>
        </authorList>
    </citation>
    <scope>NUCLEOTIDE SEQUENCE</scope>
    <source>
        <strain evidence="7">NBRC 110608</strain>
    </source>
</reference>
<keyword evidence="2" id="KW-0813">Transport</keyword>
<evidence type="ECO:0000313" key="7">
    <source>
        <dbReference type="EMBL" id="BDZ59524.1"/>
    </source>
</evidence>
<reference evidence="7" key="2">
    <citation type="submission" date="2023-02" db="EMBL/GenBank/DDBJ databases">
        <authorList>
            <person name="Sun Q."/>
            <person name="Mori K."/>
        </authorList>
    </citation>
    <scope>NUCLEOTIDE SEQUENCE</scope>
    <source>
        <strain evidence="7">NBRC 110608</strain>
    </source>
</reference>
<evidence type="ECO:0000256" key="1">
    <source>
        <dbReference type="ARBA" id="ARBA00022450"/>
    </source>
</evidence>
<dbReference type="SUPFAM" id="SSF53850">
    <property type="entry name" value="Periplasmic binding protein-like II"/>
    <property type="match status" value="1"/>
</dbReference>
<dbReference type="InterPro" id="IPR000873">
    <property type="entry name" value="AMP-dep_synth/lig_dom"/>
</dbReference>
<feature type="transmembrane region" description="Helical" evidence="5">
    <location>
        <begin position="806"/>
        <end position="825"/>
    </location>
</feature>
<dbReference type="Gene3D" id="3.40.50.12780">
    <property type="entry name" value="N-terminal domain of ligase-like"/>
    <property type="match status" value="1"/>
</dbReference>
<keyword evidence="4" id="KW-0732">Signal</keyword>
<evidence type="ECO:0000256" key="3">
    <source>
        <dbReference type="ARBA" id="ARBA00022553"/>
    </source>
</evidence>
<feature type="transmembrane region" description="Helical" evidence="5">
    <location>
        <begin position="635"/>
        <end position="658"/>
    </location>
</feature>
<dbReference type="RefSeq" id="WP_289231492.1">
    <property type="nucleotide sequence ID" value="NZ_AP027735.1"/>
</dbReference>
<dbReference type="InterPro" id="IPR020806">
    <property type="entry name" value="PKS_PP-bd"/>
</dbReference>
<keyword evidence="2" id="KW-0408">Iron</keyword>
<dbReference type="Gene3D" id="1.10.1200.10">
    <property type="entry name" value="ACP-like"/>
    <property type="match status" value="1"/>
</dbReference>